<evidence type="ECO:0000256" key="3">
    <source>
        <dbReference type="ARBA" id="ARBA00022692"/>
    </source>
</evidence>
<evidence type="ECO:0000313" key="9">
    <source>
        <dbReference type="Proteomes" id="UP000027982"/>
    </source>
</evidence>
<dbReference type="GO" id="GO:0046872">
    <property type="term" value="F:metal ion binding"/>
    <property type="evidence" value="ECO:0007669"/>
    <property type="project" value="UniProtKB-KW"/>
</dbReference>
<feature type="transmembrane region" description="Helical" evidence="7">
    <location>
        <begin position="151"/>
        <end position="168"/>
    </location>
</feature>
<evidence type="ECO:0000256" key="4">
    <source>
        <dbReference type="ARBA" id="ARBA00022989"/>
    </source>
</evidence>
<dbReference type="Pfam" id="PF00953">
    <property type="entry name" value="Glycos_transf_4"/>
    <property type="match status" value="1"/>
</dbReference>
<feature type="transmembrane region" description="Helical" evidence="7">
    <location>
        <begin position="57"/>
        <end position="78"/>
    </location>
</feature>
<evidence type="ECO:0000256" key="6">
    <source>
        <dbReference type="PIRSR" id="PIRSR600715-1"/>
    </source>
</evidence>
<name>A0A068NXS8_FIMGI</name>
<feature type="binding site" evidence="6">
    <location>
        <position position="166"/>
    </location>
    <ligand>
        <name>Mg(2+)</name>
        <dbReference type="ChEBI" id="CHEBI:18420"/>
    </ligand>
</feature>
<keyword evidence="5 7" id="KW-0472">Membrane</keyword>
<dbReference type="Pfam" id="PF10555">
    <property type="entry name" value="MraY_sig1"/>
    <property type="match status" value="1"/>
</dbReference>
<keyword evidence="4 7" id="KW-1133">Transmembrane helix</keyword>
<comment type="cofactor">
    <cofactor evidence="6">
        <name>Mg(2+)</name>
        <dbReference type="ChEBI" id="CHEBI:18420"/>
    </cofactor>
</comment>
<feature type="transmembrane region" description="Helical" evidence="7">
    <location>
        <begin position="323"/>
        <end position="346"/>
    </location>
</feature>
<dbReference type="HOGENOM" id="CLU_023982_0_0_0"/>
<dbReference type="STRING" id="661478.OP10G_4789"/>
<feature type="transmembrane region" description="Helical" evidence="7">
    <location>
        <begin position="128"/>
        <end position="145"/>
    </location>
</feature>
<protein>
    <submittedName>
        <fullName evidence="8">Phospho-N-acetylmuramoyl-pentapeptide-transferase</fullName>
    </submittedName>
</protein>
<dbReference type="AlphaFoldDB" id="A0A068NXS8"/>
<evidence type="ECO:0000256" key="5">
    <source>
        <dbReference type="ARBA" id="ARBA00023136"/>
    </source>
</evidence>
<keyword evidence="3 7" id="KW-0812">Transmembrane</keyword>
<keyword evidence="2 8" id="KW-0808">Transferase</keyword>
<proteinExistence type="predicted"/>
<evidence type="ECO:0000313" key="8">
    <source>
        <dbReference type="EMBL" id="AIE88157.1"/>
    </source>
</evidence>
<organism evidence="8 9">
    <name type="scientific">Fimbriimonas ginsengisoli Gsoil 348</name>
    <dbReference type="NCBI Taxonomy" id="661478"/>
    <lineage>
        <taxon>Bacteria</taxon>
        <taxon>Bacillati</taxon>
        <taxon>Armatimonadota</taxon>
        <taxon>Fimbriimonadia</taxon>
        <taxon>Fimbriimonadales</taxon>
        <taxon>Fimbriimonadaceae</taxon>
        <taxon>Fimbriimonas</taxon>
    </lineage>
</organism>
<dbReference type="EMBL" id="CP007139">
    <property type="protein sequence ID" value="AIE88157.1"/>
    <property type="molecule type" value="Genomic_DNA"/>
</dbReference>
<dbReference type="Proteomes" id="UP000027982">
    <property type="component" value="Chromosome"/>
</dbReference>
<dbReference type="eggNOG" id="COG0472">
    <property type="taxonomic scope" value="Bacteria"/>
</dbReference>
<feature type="transmembrane region" description="Helical" evidence="7">
    <location>
        <begin position="90"/>
        <end position="107"/>
    </location>
</feature>
<keyword evidence="9" id="KW-1185">Reference proteome</keyword>
<feature type="transmembrane region" description="Helical" evidence="7">
    <location>
        <begin position="196"/>
        <end position="214"/>
    </location>
</feature>
<reference evidence="8 9" key="1">
    <citation type="journal article" date="2014" name="PLoS ONE">
        <title>The first complete genome sequence of the class fimbriimonadia in the phylum armatimonadetes.</title>
        <authorList>
            <person name="Hu Z.Y."/>
            <person name="Wang Y.Z."/>
            <person name="Im W.T."/>
            <person name="Wang S.Y."/>
            <person name="Zhao G.P."/>
            <person name="Zheng H.J."/>
            <person name="Quan Z.X."/>
        </authorList>
    </citation>
    <scope>NUCLEOTIDE SEQUENCE [LARGE SCALE GENOMIC DNA]</scope>
    <source>
        <strain evidence="8">Gsoil 348</strain>
    </source>
</reference>
<gene>
    <name evidence="8" type="ORF">OP10G_4789</name>
</gene>
<accession>A0A068NXS8</accession>
<dbReference type="PANTHER" id="PTHR22926">
    <property type="entry name" value="PHOSPHO-N-ACETYLMURAMOYL-PENTAPEPTIDE-TRANSFERASE"/>
    <property type="match status" value="1"/>
</dbReference>
<dbReference type="GO" id="GO:0044038">
    <property type="term" value="P:cell wall macromolecule biosynthetic process"/>
    <property type="evidence" value="ECO:0007669"/>
    <property type="project" value="TreeGrafter"/>
</dbReference>
<keyword evidence="6" id="KW-0460">Magnesium</keyword>
<sequence>MNVFLIGFEGFFVIFFVSFLIAALLAGPIFKILLAAKSRQTVSQYVPEHAGKQGTPTMGGLIIAAGFIGAMLIAIFLFFRDSMYPPGLRYYAACLLLFVAYTAIGFVDDYVVPRMMKGKRGLGWTQKLVMQFLAAGAFLALLGRSMTPMEIALGLFVVVFFANAYNFADGMDFLAGSILLCLVLGLAIISRVTEDGALVPLAALAGGALPFLYLNRPPAKIFMGDVGALPIGAILGLVVAGLAVPSWGVGVLEGGHYPGHFEAHPPMTALGLAGLVILSFVMLAELVPVPLQILSVKLRNKRIFPATPIHHSFQRAGWPEGKVVRLFVGVQLACALLGAGLAYYGWAKHDSDMRKAFIEHLQEFPRQPER</sequence>
<dbReference type="PANTHER" id="PTHR22926:SF5">
    <property type="entry name" value="PHOSPHO-N-ACETYLMURAMOYL-PENTAPEPTIDE-TRANSFERASE HOMOLOG"/>
    <property type="match status" value="1"/>
</dbReference>
<feature type="transmembrane region" description="Helical" evidence="7">
    <location>
        <begin position="12"/>
        <end position="36"/>
    </location>
</feature>
<dbReference type="RefSeq" id="WP_025227981.1">
    <property type="nucleotide sequence ID" value="NZ_CP007139.1"/>
</dbReference>
<feature type="transmembrane region" description="Helical" evidence="7">
    <location>
        <begin position="269"/>
        <end position="294"/>
    </location>
</feature>
<evidence type="ECO:0000256" key="7">
    <source>
        <dbReference type="SAM" id="Phobius"/>
    </source>
</evidence>
<dbReference type="GO" id="GO:0005886">
    <property type="term" value="C:plasma membrane"/>
    <property type="evidence" value="ECO:0007669"/>
    <property type="project" value="TreeGrafter"/>
</dbReference>
<feature type="transmembrane region" description="Helical" evidence="7">
    <location>
        <begin position="173"/>
        <end position="190"/>
    </location>
</feature>
<evidence type="ECO:0000256" key="2">
    <source>
        <dbReference type="ARBA" id="ARBA00022679"/>
    </source>
</evidence>
<dbReference type="InterPro" id="IPR000715">
    <property type="entry name" value="Glycosyl_transferase_4"/>
</dbReference>
<dbReference type="GO" id="GO:0071555">
    <property type="term" value="P:cell wall organization"/>
    <property type="evidence" value="ECO:0007669"/>
    <property type="project" value="TreeGrafter"/>
</dbReference>
<dbReference type="OrthoDB" id="9805475at2"/>
<keyword evidence="6" id="KW-0479">Metal-binding</keyword>
<dbReference type="KEGG" id="fgi:OP10G_4789"/>
<feature type="transmembrane region" description="Helical" evidence="7">
    <location>
        <begin position="226"/>
        <end position="249"/>
    </location>
</feature>
<feature type="binding site" evidence="6">
    <location>
        <position position="225"/>
    </location>
    <ligand>
        <name>Mg(2+)</name>
        <dbReference type="ChEBI" id="CHEBI:18420"/>
    </ligand>
</feature>
<dbReference type="InterPro" id="IPR018480">
    <property type="entry name" value="PNAcMuramoyl-5peptid_Trfase_CS"/>
</dbReference>
<evidence type="ECO:0000256" key="1">
    <source>
        <dbReference type="ARBA" id="ARBA00004141"/>
    </source>
</evidence>
<dbReference type="GO" id="GO:0016780">
    <property type="term" value="F:phosphotransferase activity, for other substituted phosphate groups"/>
    <property type="evidence" value="ECO:0007669"/>
    <property type="project" value="InterPro"/>
</dbReference>
<comment type="subcellular location">
    <subcellularLocation>
        <location evidence="1">Membrane</location>
        <topology evidence="1">Multi-pass membrane protein</topology>
    </subcellularLocation>
</comment>